<proteinExistence type="predicted"/>
<dbReference type="VEuPathDB" id="FungiDB:QG37_07788"/>
<protein>
    <submittedName>
        <fullName evidence="1">Uncharacterized protein</fullName>
    </submittedName>
</protein>
<reference evidence="2" key="1">
    <citation type="journal article" date="2015" name="BMC Genomics">
        <title>Draft genome of a commonly misdiagnosed multidrug resistant pathogen Candida auris.</title>
        <authorList>
            <person name="Chatterjee S."/>
            <person name="Alampalli S.V."/>
            <person name="Nageshan R.K."/>
            <person name="Chettiar S.T."/>
            <person name="Joshi S."/>
            <person name="Tatu U.S."/>
        </authorList>
    </citation>
    <scope>NUCLEOTIDE SEQUENCE [LARGE SCALE GENOMIC DNA]</scope>
    <source>
        <strain evidence="2">6684</strain>
    </source>
</reference>
<gene>
    <name evidence="1" type="ORF">QG37_07788</name>
</gene>
<comment type="caution">
    <text evidence="1">The sequence shown here is derived from an EMBL/GenBank/DDBJ whole genome shotgun (WGS) entry which is preliminary data.</text>
</comment>
<accession>A0A0L0NP59</accession>
<dbReference type="Proteomes" id="UP000037122">
    <property type="component" value="Unassembled WGS sequence"/>
</dbReference>
<dbReference type="AlphaFoldDB" id="A0A0L0NP59"/>
<dbReference type="VEuPathDB" id="FungiDB:CJI97_003968"/>
<dbReference type="EMBL" id="LGST01000064">
    <property type="protein sequence ID" value="KND95838.1"/>
    <property type="molecule type" value="Genomic_DNA"/>
</dbReference>
<dbReference type="VEuPathDB" id="FungiDB:B9J08_004056"/>
<name>A0A0L0NP59_CANAR</name>
<evidence type="ECO:0000313" key="2">
    <source>
        <dbReference type="Proteomes" id="UP000037122"/>
    </source>
</evidence>
<dbReference type="VEuPathDB" id="FungiDB:CJI96_0002422"/>
<dbReference type="VEuPathDB" id="FungiDB:CJJ07_001839"/>
<sequence length="396" mass="45726">MEELDSSIPTMEKILTILRDAEEHNDKTLLFSETNTNSIVDEETSLCRFHTALGAKLLNYQIHRLLNDLDIVGKYNGFENIKPDTCEHIFKHYTSALRESYLRKQNSVPFASLGEGFLLNPVQLNNKIRPQLNDIASQILMGYNDTKLPSKFSSNFPVIKLPNPFRGKVKHPLIFQKGLNAKGKPLNILPFLLDDEHILEDFLNKLRSSILPKLIVNLMKAQEVEGRAAFQLLITKHLGEFELCKGPLEAVNDFNLKDDEELESHLAVLKAIVAHKSNILTRLDSLRIYRSSISKVDFSSLKSSEVMKLLGRSFDRYFSACYRADAKQCDFWVKDLVQFYRHNWSSEDFFEDMFAESINNLRERLTSATLQRLQETWTPMLNYMTEDQRINSRIKS</sequence>
<organism evidence="1 2">
    <name type="scientific">Candidozyma auris</name>
    <name type="common">Yeast</name>
    <name type="synonym">Candida auris</name>
    <dbReference type="NCBI Taxonomy" id="498019"/>
    <lineage>
        <taxon>Eukaryota</taxon>
        <taxon>Fungi</taxon>
        <taxon>Dikarya</taxon>
        <taxon>Ascomycota</taxon>
        <taxon>Saccharomycotina</taxon>
        <taxon>Pichiomycetes</taxon>
        <taxon>Metschnikowiaceae</taxon>
        <taxon>Candidozyma</taxon>
    </lineage>
</organism>
<evidence type="ECO:0000313" key="1">
    <source>
        <dbReference type="EMBL" id="KND95838.1"/>
    </source>
</evidence>
<dbReference type="VEuPathDB" id="FungiDB:CJJ09_000219"/>